<keyword evidence="2" id="KW-0378">Hydrolase</keyword>
<dbReference type="Proteomes" id="UP000255207">
    <property type="component" value="Unassembled WGS sequence"/>
</dbReference>
<reference evidence="3" key="1">
    <citation type="submission" date="2018-07" db="EMBL/GenBank/DDBJ databases">
        <authorList>
            <person name="Safronova V.I."/>
            <person name="Chirak E.R."/>
            <person name="Sazanova A.L."/>
        </authorList>
    </citation>
    <scope>NUCLEOTIDE SEQUENCE [LARGE SCALE GENOMIC DNA]</scope>
    <source>
        <strain evidence="3">RCAM04685</strain>
    </source>
</reference>
<gene>
    <name evidence="2" type="ORF">DWE98_12420</name>
</gene>
<dbReference type="InterPro" id="IPR000073">
    <property type="entry name" value="AB_hydrolase_1"/>
</dbReference>
<dbReference type="GO" id="GO:0016787">
    <property type="term" value="F:hydrolase activity"/>
    <property type="evidence" value="ECO:0007669"/>
    <property type="project" value="UniProtKB-KW"/>
</dbReference>
<dbReference type="PRINTS" id="PR00111">
    <property type="entry name" value="ABHYDROLASE"/>
</dbReference>
<organism evidence="2 3">
    <name type="scientific">Bosea caraganae</name>
    <dbReference type="NCBI Taxonomy" id="2763117"/>
    <lineage>
        <taxon>Bacteria</taxon>
        <taxon>Pseudomonadati</taxon>
        <taxon>Pseudomonadota</taxon>
        <taxon>Alphaproteobacteria</taxon>
        <taxon>Hyphomicrobiales</taxon>
        <taxon>Boseaceae</taxon>
        <taxon>Bosea</taxon>
    </lineage>
</organism>
<evidence type="ECO:0000313" key="3">
    <source>
        <dbReference type="Proteomes" id="UP000255207"/>
    </source>
</evidence>
<sequence length="295" mass="32294">MVDEELRRDLDRLSRHDLVVTGTPHRAGHPELNRGVRRAGLVDFELLSAGGRPRVLVLHGLQSFNADSVFLGALAERGLAFAAPALPGFGGTPRPEQFDGVEDLVMSCLDLIDDLGPEPIALVGLSFGGWIAAEIAVRCPHRLERLVLVDALGIRVNSRETPDILHLFNEPAPVVAHATWAAPAHAPDFAAMPDEAVVTYARNREALCRYGWRPYMHNPRLKRWLHRISVPTLVLWGDQDGIVSPDYGRAYADAIPGARFELVGNAGHHPEIEQPQLLAAAIAAFLTQAQRREVA</sequence>
<dbReference type="EMBL" id="QQTP01000005">
    <property type="protein sequence ID" value="RDJ25560.1"/>
    <property type="molecule type" value="Genomic_DNA"/>
</dbReference>
<dbReference type="InterPro" id="IPR029058">
    <property type="entry name" value="AB_hydrolase_fold"/>
</dbReference>
<name>A0A370L720_9HYPH</name>
<evidence type="ECO:0000259" key="1">
    <source>
        <dbReference type="Pfam" id="PF12697"/>
    </source>
</evidence>
<feature type="domain" description="AB hydrolase-1" evidence="1">
    <location>
        <begin position="55"/>
        <end position="281"/>
    </location>
</feature>
<protein>
    <submittedName>
        <fullName evidence="2">Alpha/beta fold hydrolase</fullName>
    </submittedName>
</protein>
<proteinExistence type="predicted"/>
<keyword evidence="3" id="KW-1185">Reference proteome</keyword>
<dbReference type="Pfam" id="PF12697">
    <property type="entry name" value="Abhydrolase_6"/>
    <property type="match status" value="1"/>
</dbReference>
<dbReference type="PANTHER" id="PTHR43798">
    <property type="entry name" value="MONOACYLGLYCEROL LIPASE"/>
    <property type="match status" value="1"/>
</dbReference>
<dbReference type="AlphaFoldDB" id="A0A370L720"/>
<dbReference type="InterPro" id="IPR050266">
    <property type="entry name" value="AB_hydrolase_sf"/>
</dbReference>
<accession>A0A370L720</accession>
<dbReference type="Gene3D" id="3.40.50.1820">
    <property type="entry name" value="alpha/beta hydrolase"/>
    <property type="match status" value="1"/>
</dbReference>
<comment type="caution">
    <text evidence="2">The sequence shown here is derived from an EMBL/GenBank/DDBJ whole genome shotgun (WGS) entry which is preliminary data.</text>
</comment>
<evidence type="ECO:0000313" key="2">
    <source>
        <dbReference type="EMBL" id="RDJ25560.1"/>
    </source>
</evidence>
<dbReference type="SUPFAM" id="SSF53474">
    <property type="entry name" value="alpha/beta-Hydrolases"/>
    <property type="match status" value="1"/>
</dbReference>